<dbReference type="OrthoDB" id="3237970at2759"/>
<proteinExistence type="predicted"/>
<dbReference type="EMBL" id="QPFP01000006">
    <property type="protein sequence ID" value="TEB36016.1"/>
    <property type="molecule type" value="Genomic_DNA"/>
</dbReference>
<protein>
    <submittedName>
        <fullName evidence="1">Uncharacterized protein</fullName>
    </submittedName>
</protein>
<organism evidence="1 2">
    <name type="scientific">Coprinellus micaceus</name>
    <name type="common">Glistening ink-cap mushroom</name>
    <name type="synonym">Coprinus micaceus</name>
    <dbReference type="NCBI Taxonomy" id="71717"/>
    <lineage>
        <taxon>Eukaryota</taxon>
        <taxon>Fungi</taxon>
        <taxon>Dikarya</taxon>
        <taxon>Basidiomycota</taxon>
        <taxon>Agaricomycotina</taxon>
        <taxon>Agaricomycetes</taxon>
        <taxon>Agaricomycetidae</taxon>
        <taxon>Agaricales</taxon>
        <taxon>Agaricineae</taxon>
        <taxon>Psathyrellaceae</taxon>
        <taxon>Coprinellus</taxon>
    </lineage>
</organism>
<gene>
    <name evidence="1" type="ORF">FA13DRAFT_1727574</name>
</gene>
<name>A0A4Y7TPD6_COPMI</name>
<evidence type="ECO:0000313" key="2">
    <source>
        <dbReference type="Proteomes" id="UP000298030"/>
    </source>
</evidence>
<dbReference type="Proteomes" id="UP000298030">
    <property type="component" value="Unassembled WGS sequence"/>
</dbReference>
<keyword evidence="2" id="KW-1185">Reference proteome</keyword>
<comment type="caution">
    <text evidence="1">The sequence shown here is derived from an EMBL/GenBank/DDBJ whole genome shotgun (WGS) entry which is preliminary data.</text>
</comment>
<sequence length="89" mass="10473">MRPTLARLVHIIPREALTVPKRKIIPRPIHSQEEFKQPTTFDLLLQQKEKAGESWPSNIRLERAVSKRELRPVRPELRVTLKKMLNTES</sequence>
<reference evidence="1 2" key="1">
    <citation type="journal article" date="2019" name="Nat. Ecol. Evol.">
        <title>Megaphylogeny resolves global patterns of mushroom evolution.</title>
        <authorList>
            <person name="Varga T."/>
            <person name="Krizsan K."/>
            <person name="Foldi C."/>
            <person name="Dima B."/>
            <person name="Sanchez-Garcia M."/>
            <person name="Sanchez-Ramirez S."/>
            <person name="Szollosi G.J."/>
            <person name="Szarkandi J.G."/>
            <person name="Papp V."/>
            <person name="Albert L."/>
            <person name="Andreopoulos W."/>
            <person name="Angelini C."/>
            <person name="Antonin V."/>
            <person name="Barry K.W."/>
            <person name="Bougher N.L."/>
            <person name="Buchanan P."/>
            <person name="Buyck B."/>
            <person name="Bense V."/>
            <person name="Catcheside P."/>
            <person name="Chovatia M."/>
            <person name="Cooper J."/>
            <person name="Damon W."/>
            <person name="Desjardin D."/>
            <person name="Finy P."/>
            <person name="Geml J."/>
            <person name="Haridas S."/>
            <person name="Hughes K."/>
            <person name="Justo A."/>
            <person name="Karasinski D."/>
            <person name="Kautmanova I."/>
            <person name="Kiss B."/>
            <person name="Kocsube S."/>
            <person name="Kotiranta H."/>
            <person name="LaButti K.M."/>
            <person name="Lechner B.E."/>
            <person name="Liimatainen K."/>
            <person name="Lipzen A."/>
            <person name="Lukacs Z."/>
            <person name="Mihaltcheva S."/>
            <person name="Morgado L.N."/>
            <person name="Niskanen T."/>
            <person name="Noordeloos M.E."/>
            <person name="Ohm R.A."/>
            <person name="Ortiz-Santana B."/>
            <person name="Ovrebo C."/>
            <person name="Racz N."/>
            <person name="Riley R."/>
            <person name="Savchenko A."/>
            <person name="Shiryaev A."/>
            <person name="Soop K."/>
            <person name="Spirin V."/>
            <person name="Szebenyi C."/>
            <person name="Tomsovsky M."/>
            <person name="Tulloss R.E."/>
            <person name="Uehling J."/>
            <person name="Grigoriev I.V."/>
            <person name="Vagvolgyi C."/>
            <person name="Papp T."/>
            <person name="Martin F.M."/>
            <person name="Miettinen O."/>
            <person name="Hibbett D.S."/>
            <person name="Nagy L.G."/>
        </authorList>
    </citation>
    <scope>NUCLEOTIDE SEQUENCE [LARGE SCALE GENOMIC DNA]</scope>
    <source>
        <strain evidence="1 2">FP101781</strain>
    </source>
</reference>
<dbReference type="AlphaFoldDB" id="A0A4Y7TPD6"/>
<evidence type="ECO:0000313" key="1">
    <source>
        <dbReference type="EMBL" id="TEB36016.1"/>
    </source>
</evidence>
<accession>A0A4Y7TPD6</accession>